<name>X0HDY2_FUSOX</name>
<organism evidence="2">
    <name type="scientific">Fusarium oxysporum f. sp. conglutinans race 2 54008</name>
    <dbReference type="NCBI Taxonomy" id="1089457"/>
    <lineage>
        <taxon>Eukaryota</taxon>
        <taxon>Fungi</taxon>
        <taxon>Dikarya</taxon>
        <taxon>Ascomycota</taxon>
        <taxon>Pezizomycotina</taxon>
        <taxon>Sordariomycetes</taxon>
        <taxon>Hypocreomycetidae</taxon>
        <taxon>Hypocreales</taxon>
        <taxon>Nectriaceae</taxon>
        <taxon>Fusarium</taxon>
        <taxon>Fusarium oxysporum species complex</taxon>
    </lineage>
</organism>
<dbReference type="EMBL" id="KK033246">
    <property type="protein sequence ID" value="EXL70101.1"/>
    <property type="molecule type" value="Genomic_DNA"/>
</dbReference>
<evidence type="ECO:0000313" key="2">
    <source>
        <dbReference type="EMBL" id="EXL70101.1"/>
    </source>
</evidence>
<proteinExistence type="predicted"/>
<feature type="compositionally biased region" description="Polar residues" evidence="1">
    <location>
        <begin position="1"/>
        <end position="11"/>
    </location>
</feature>
<dbReference type="HOGENOM" id="CLU_3384805_0_0_1"/>
<reference evidence="2" key="1">
    <citation type="submission" date="2011-11" db="EMBL/GenBank/DDBJ databases">
        <title>The Genome Sequence of Fusarium oxysporum PHW808.</title>
        <authorList>
            <consortium name="The Broad Institute Genome Sequencing Platform"/>
            <person name="Ma L.-J."/>
            <person name="Gale L.R."/>
            <person name="Schwartz D.C."/>
            <person name="Zhou S."/>
            <person name="Corby-Kistler H."/>
            <person name="Young S.K."/>
            <person name="Zeng Q."/>
            <person name="Gargeya S."/>
            <person name="Fitzgerald M."/>
            <person name="Haas B."/>
            <person name="Abouelleil A."/>
            <person name="Alvarado L."/>
            <person name="Arachchi H.M."/>
            <person name="Berlin A."/>
            <person name="Brown A."/>
            <person name="Chapman S.B."/>
            <person name="Chen Z."/>
            <person name="Dunbar C."/>
            <person name="Freedman E."/>
            <person name="Gearin G."/>
            <person name="Goldberg J."/>
            <person name="Griggs A."/>
            <person name="Gujja S."/>
            <person name="Heiman D."/>
            <person name="Howarth C."/>
            <person name="Larson L."/>
            <person name="Lui A."/>
            <person name="MacDonald P.J.P."/>
            <person name="Montmayeur A."/>
            <person name="Murphy C."/>
            <person name="Neiman D."/>
            <person name="Pearson M."/>
            <person name="Priest M."/>
            <person name="Roberts A."/>
            <person name="Saif S."/>
            <person name="Shea T."/>
            <person name="Shenoy N."/>
            <person name="Sisk P."/>
            <person name="Stolte C."/>
            <person name="Sykes S."/>
            <person name="Wortman J."/>
            <person name="Nusbaum C."/>
            <person name="Birren B."/>
        </authorList>
    </citation>
    <scope>NUCLEOTIDE SEQUENCE [LARGE SCALE GENOMIC DNA]</scope>
    <source>
        <strain evidence="2">54008</strain>
    </source>
</reference>
<evidence type="ECO:0000256" key="1">
    <source>
        <dbReference type="SAM" id="MobiDB-lite"/>
    </source>
</evidence>
<dbReference type="Proteomes" id="UP000030676">
    <property type="component" value="Unassembled WGS sequence"/>
</dbReference>
<reference evidence="2" key="2">
    <citation type="submission" date="2014-03" db="EMBL/GenBank/DDBJ databases">
        <title>The Genome Annotation of Fusarium oxysporum PHW808.</title>
        <authorList>
            <consortium name="The Broad Institute Genomics Platform"/>
            <person name="Ma L.-J."/>
            <person name="Corby-Kistler H."/>
            <person name="Broz K."/>
            <person name="Gale L.R."/>
            <person name="Jonkers W."/>
            <person name="O'Donnell K."/>
            <person name="Ploetz R."/>
            <person name="Steinberg C."/>
            <person name="Schwartz D.C."/>
            <person name="VanEtten H."/>
            <person name="Zhou S."/>
            <person name="Young S.K."/>
            <person name="Zeng Q."/>
            <person name="Gargeya S."/>
            <person name="Fitzgerald M."/>
            <person name="Abouelleil A."/>
            <person name="Alvarado L."/>
            <person name="Chapman S.B."/>
            <person name="Gainer-Dewar J."/>
            <person name="Goldberg J."/>
            <person name="Griggs A."/>
            <person name="Gujja S."/>
            <person name="Hansen M."/>
            <person name="Howarth C."/>
            <person name="Imamovic A."/>
            <person name="Ireland A."/>
            <person name="Larimer J."/>
            <person name="McCowan C."/>
            <person name="Murphy C."/>
            <person name="Pearson M."/>
            <person name="Poon T.W."/>
            <person name="Priest M."/>
            <person name="Roberts A."/>
            <person name="Saif S."/>
            <person name="Shea T."/>
            <person name="Sykes S."/>
            <person name="Wortman J."/>
            <person name="Nusbaum C."/>
            <person name="Birren B."/>
        </authorList>
    </citation>
    <scope>NUCLEOTIDE SEQUENCE</scope>
    <source>
        <strain evidence="2">54008</strain>
    </source>
</reference>
<accession>X0HDY2</accession>
<dbReference type="AlphaFoldDB" id="X0HDY2"/>
<feature type="region of interest" description="Disordered" evidence="1">
    <location>
        <begin position="1"/>
        <end position="33"/>
    </location>
</feature>
<protein>
    <submittedName>
        <fullName evidence="2">Uncharacterized protein</fullName>
    </submittedName>
</protein>
<gene>
    <name evidence="2" type="ORF">FOPG_14051</name>
</gene>
<sequence>MSSAVVENMGTQLPKKHTKANGVIPRQDYLQAC</sequence>